<sequence>MNFDDIIYVSLLVSCILFGKIYHKLENNDTKKWIGTTFGLLIVFAVSGWHLLHPIIACTLCALIILHVDKRKCHLVSFGFMFAYLMFFRMTERFGLSTPPGHTNMVQMILTLKLVGLAFERNLVLCASDGKDNALEKKTFENITFVDIIHYAFNYIGLLTGPYFRYRTFVDYFSLPFKDSANCIEETINKIKWIPLFAVVYLSVNYLWPLSYTEDPEFYNDRSTFYRLLFTWPLFLTFRMRIYIGITLSECVCTMAGFGAYPKSADNAAGCGPRKEYLSLASNSEKHDYDFETIHNVDAYTTDTCWTFREAMKSWNMCVQYWLAINVYKRFPSKSFRTHATLLVSALWHGVYPGYYFCILGAPFYLPIEDIYDKLVRKSAEGLKLKCINVVFWISKFFAFSYLGIAFQLLTIDRIWFYYNSVYHLGYVYFLAMYIIGKILLSIRKRPSSSASSISTNSPSSKEAESITAKTTKTD</sequence>
<dbReference type="Proteomes" id="UP001151699">
    <property type="component" value="Chromosome A"/>
</dbReference>
<evidence type="ECO:0000256" key="11">
    <source>
        <dbReference type="SAM" id="MobiDB-lite"/>
    </source>
</evidence>
<name>A0A9Q0N8T8_9DIPT</name>
<keyword evidence="8 13" id="KW-0012">Acyltransferase</keyword>
<evidence type="ECO:0000256" key="9">
    <source>
        <dbReference type="ARBA" id="ARBA00025707"/>
    </source>
</evidence>
<evidence type="ECO:0000256" key="6">
    <source>
        <dbReference type="ARBA" id="ARBA00022989"/>
    </source>
</evidence>
<comment type="subcellular location">
    <subcellularLocation>
        <location evidence="1">Membrane</location>
        <topology evidence="1">Multi-pass membrane protein</topology>
    </subcellularLocation>
</comment>
<dbReference type="Pfam" id="PF03062">
    <property type="entry name" value="MBOAT"/>
    <property type="match status" value="1"/>
</dbReference>
<feature type="transmembrane region" description="Helical" evidence="12">
    <location>
        <begin position="6"/>
        <end position="23"/>
    </location>
</feature>
<comment type="pathway">
    <text evidence="9">Phospholipid metabolism.</text>
</comment>
<feature type="transmembrane region" description="Helical" evidence="12">
    <location>
        <begin position="422"/>
        <end position="441"/>
    </location>
</feature>
<dbReference type="InterPro" id="IPR004299">
    <property type="entry name" value="MBOAT_fam"/>
</dbReference>
<reference evidence="13" key="1">
    <citation type="submission" date="2022-07" db="EMBL/GenBank/DDBJ databases">
        <authorList>
            <person name="Trinca V."/>
            <person name="Uliana J.V.C."/>
            <person name="Torres T.T."/>
            <person name="Ward R.J."/>
            <person name="Monesi N."/>
        </authorList>
    </citation>
    <scope>NUCLEOTIDE SEQUENCE</scope>
    <source>
        <strain evidence="13">HSMRA1968</strain>
        <tissue evidence="13">Whole embryos</tissue>
    </source>
</reference>
<feature type="transmembrane region" description="Helical" evidence="12">
    <location>
        <begin position="387"/>
        <end position="410"/>
    </location>
</feature>
<dbReference type="PANTHER" id="PTHR13906">
    <property type="entry name" value="PORCUPINE"/>
    <property type="match status" value="1"/>
</dbReference>
<organism evidence="13 14">
    <name type="scientific">Pseudolycoriella hygida</name>
    <dbReference type="NCBI Taxonomy" id="35572"/>
    <lineage>
        <taxon>Eukaryota</taxon>
        <taxon>Metazoa</taxon>
        <taxon>Ecdysozoa</taxon>
        <taxon>Arthropoda</taxon>
        <taxon>Hexapoda</taxon>
        <taxon>Insecta</taxon>
        <taxon>Pterygota</taxon>
        <taxon>Neoptera</taxon>
        <taxon>Endopterygota</taxon>
        <taxon>Diptera</taxon>
        <taxon>Nematocera</taxon>
        <taxon>Sciaroidea</taxon>
        <taxon>Sciaridae</taxon>
        <taxon>Pseudolycoriella</taxon>
    </lineage>
</organism>
<feature type="compositionally biased region" description="Low complexity" evidence="11">
    <location>
        <begin position="449"/>
        <end position="461"/>
    </location>
</feature>
<dbReference type="GO" id="GO:0016020">
    <property type="term" value="C:membrane"/>
    <property type="evidence" value="ECO:0007669"/>
    <property type="project" value="UniProtKB-SubCell"/>
</dbReference>
<dbReference type="GO" id="GO:0071617">
    <property type="term" value="F:lysophospholipid acyltransferase activity"/>
    <property type="evidence" value="ECO:0007669"/>
    <property type="project" value="TreeGrafter"/>
</dbReference>
<keyword evidence="6 12" id="KW-1133">Transmembrane helix</keyword>
<dbReference type="AlphaFoldDB" id="A0A9Q0N8T8"/>
<keyword evidence="7 12" id="KW-0472">Membrane</keyword>
<feature type="region of interest" description="Disordered" evidence="11">
    <location>
        <begin position="449"/>
        <end position="475"/>
    </location>
</feature>
<evidence type="ECO:0000256" key="7">
    <source>
        <dbReference type="ARBA" id="ARBA00023136"/>
    </source>
</evidence>
<comment type="caution">
    <text evidence="13">The sequence shown here is derived from an EMBL/GenBank/DDBJ whole genome shotgun (WGS) entry which is preliminary data.</text>
</comment>
<evidence type="ECO:0000256" key="1">
    <source>
        <dbReference type="ARBA" id="ARBA00004141"/>
    </source>
</evidence>
<evidence type="ECO:0000256" key="4">
    <source>
        <dbReference type="ARBA" id="ARBA00022679"/>
    </source>
</evidence>
<evidence type="ECO:0000256" key="5">
    <source>
        <dbReference type="ARBA" id="ARBA00022692"/>
    </source>
</evidence>
<gene>
    <name evidence="13" type="primary">frj</name>
    <name evidence="13" type="ORF">Bhyg_01034</name>
</gene>
<dbReference type="PANTHER" id="PTHR13906:SF16">
    <property type="entry name" value="LYSOPHOSPHOLIPID ACYLTRANSFERASE 7"/>
    <property type="match status" value="1"/>
</dbReference>
<dbReference type="EMBL" id="WJQU01000001">
    <property type="protein sequence ID" value="KAJ6645825.1"/>
    <property type="molecule type" value="Genomic_DNA"/>
</dbReference>
<keyword evidence="14" id="KW-1185">Reference proteome</keyword>
<evidence type="ECO:0000256" key="8">
    <source>
        <dbReference type="ARBA" id="ARBA00023315"/>
    </source>
</evidence>
<keyword evidence="4" id="KW-0808">Transferase</keyword>
<evidence type="ECO:0000256" key="12">
    <source>
        <dbReference type="SAM" id="Phobius"/>
    </source>
</evidence>
<evidence type="ECO:0000313" key="14">
    <source>
        <dbReference type="Proteomes" id="UP001151699"/>
    </source>
</evidence>
<dbReference type="InterPro" id="IPR049941">
    <property type="entry name" value="LPLAT_7/PORCN-like"/>
</dbReference>
<evidence type="ECO:0000256" key="3">
    <source>
        <dbReference type="ARBA" id="ARBA00010323"/>
    </source>
</evidence>
<dbReference type="GO" id="GO:0006661">
    <property type="term" value="P:phosphatidylinositol biosynthetic process"/>
    <property type="evidence" value="ECO:0007669"/>
    <property type="project" value="TreeGrafter"/>
</dbReference>
<keyword evidence="5 12" id="KW-0812">Transmembrane</keyword>
<dbReference type="GO" id="GO:0044233">
    <property type="term" value="C:mitochondria-associated endoplasmic reticulum membrane contact site"/>
    <property type="evidence" value="ECO:0007669"/>
    <property type="project" value="TreeGrafter"/>
</dbReference>
<comment type="pathway">
    <text evidence="2">Lipid metabolism; phospholipid metabolism.</text>
</comment>
<dbReference type="GO" id="GO:0030258">
    <property type="term" value="P:lipid modification"/>
    <property type="evidence" value="ECO:0007669"/>
    <property type="project" value="TreeGrafter"/>
</dbReference>
<proteinExistence type="inferred from homology"/>
<evidence type="ECO:0000256" key="2">
    <source>
        <dbReference type="ARBA" id="ARBA00005074"/>
    </source>
</evidence>
<evidence type="ECO:0000313" key="13">
    <source>
        <dbReference type="EMBL" id="KAJ6645825.1"/>
    </source>
</evidence>
<accession>A0A9Q0N8T8</accession>
<dbReference type="OrthoDB" id="7663182at2759"/>
<protein>
    <recommendedName>
        <fullName evidence="10">Lysophospholipid acyltransferase 7</fullName>
    </recommendedName>
</protein>
<feature type="transmembrane region" description="Helical" evidence="12">
    <location>
        <begin position="35"/>
        <end position="68"/>
    </location>
</feature>
<comment type="similarity">
    <text evidence="3">Belongs to the membrane-bound acyltransferase family.</text>
</comment>
<evidence type="ECO:0000256" key="10">
    <source>
        <dbReference type="ARBA" id="ARBA00093678"/>
    </source>
</evidence>
<feature type="transmembrane region" description="Helical" evidence="12">
    <location>
        <begin position="74"/>
        <end position="91"/>
    </location>
</feature>